<proteinExistence type="predicted"/>
<accession>A0A8T2QEB9</accession>
<keyword evidence="1" id="KW-1133">Transmembrane helix</keyword>
<dbReference type="AlphaFoldDB" id="A0A8T2QEB9"/>
<dbReference type="Proteomes" id="UP000825935">
    <property type="component" value="Chromosome 35"/>
</dbReference>
<evidence type="ECO:0000313" key="2">
    <source>
        <dbReference type="EMBL" id="KAH7281960.1"/>
    </source>
</evidence>
<protein>
    <submittedName>
        <fullName evidence="2">Uncharacterized protein</fullName>
    </submittedName>
</protein>
<evidence type="ECO:0000256" key="1">
    <source>
        <dbReference type="SAM" id="Phobius"/>
    </source>
</evidence>
<feature type="transmembrane region" description="Helical" evidence="1">
    <location>
        <begin position="202"/>
        <end position="223"/>
    </location>
</feature>
<reference evidence="2" key="1">
    <citation type="submission" date="2021-08" db="EMBL/GenBank/DDBJ databases">
        <title>WGS assembly of Ceratopteris richardii.</title>
        <authorList>
            <person name="Marchant D.B."/>
            <person name="Chen G."/>
            <person name="Jenkins J."/>
            <person name="Shu S."/>
            <person name="Leebens-Mack J."/>
            <person name="Grimwood J."/>
            <person name="Schmutz J."/>
            <person name="Soltis P."/>
            <person name="Soltis D."/>
            <person name="Chen Z.-H."/>
        </authorList>
    </citation>
    <scope>NUCLEOTIDE SEQUENCE</scope>
    <source>
        <strain evidence="2">Whitten #5841</strain>
        <tissue evidence="2">Leaf</tissue>
    </source>
</reference>
<dbReference type="OrthoDB" id="1419086at2759"/>
<evidence type="ECO:0000313" key="3">
    <source>
        <dbReference type="Proteomes" id="UP000825935"/>
    </source>
</evidence>
<keyword evidence="3" id="KW-1185">Reference proteome</keyword>
<keyword evidence="1" id="KW-0472">Membrane</keyword>
<name>A0A8T2QEB9_CERRI</name>
<organism evidence="2 3">
    <name type="scientific">Ceratopteris richardii</name>
    <name type="common">Triangle waterfern</name>
    <dbReference type="NCBI Taxonomy" id="49495"/>
    <lineage>
        <taxon>Eukaryota</taxon>
        <taxon>Viridiplantae</taxon>
        <taxon>Streptophyta</taxon>
        <taxon>Embryophyta</taxon>
        <taxon>Tracheophyta</taxon>
        <taxon>Polypodiopsida</taxon>
        <taxon>Polypodiidae</taxon>
        <taxon>Polypodiales</taxon>
        <taxon>Pteridineae</taxon>
        <taxon>Pteridaceae</taxon>
        <taxon>Parkerioideae</taxon>
        <taxon>Ceratopteris</taxon>
    </lineage>
</organism>
<comment type="caution">
    <text evidence="2">The sequence shown here is derived from an EMBL/GenBank/DDBJ whole genome shotgun (WGS) entry which is preliminary data.</text>
</comment>
<dbReference type="EMBL" id="CM035440">
    <property type="protein sequence ID" value="KAH7281960.1"/>
    <property type="molecule type" value="Genomic_DNA"/>
</dbReference>
<keyword evidence="1" id="KW-0812">Transmembrane</keyword>
<sequence length="226" mass="25145">MKDIRIEGPSLSLSDTWLKEFEEASKLADDIAGRLRERENIVSSGGDPSQLITSTRRKITALGTCLDRLESLLQNPPEKPVLNEVEVYRRHEMLLGLRYRTKQMAASVSTSSHRTALSGLGEAMAKKTLVPVKADITESLSLQQAMTRTHLVGDPADDSSVQDRLLPFKSPDNQILESHRKQDNDYGIDDADNTDSCRGCNMQLLCLIILGIGVLILLIWTIIKIF</sequence>
<gene>
    <name evidence="2" type="ORF">KP509_35G005200</name>
</gene>